<dbReference type="Gene3D" id="3.40.1050.10">
    <property type="entry name" value="Carbonic anhydrase"/>
    <property type="match status" value="1"/>
</dbReference>
<evidence type="ECO:0000256" key="5">
    <source>
        <dbReference type="ARBA" id="ARBA00048348"/>
    </source>
</evidence>
<evidence type="ECO:0000313" key="7">
    <source>
        <dbReference type="EMBL" id="MBD8526288.1"/>
    </source>
</evidence>
<reference evidence="7 8" key="1">
    <citation type="submission" date="2020-09" db="EMBL/GenBank/DDBJ databases">
        <title>Pseudoxanthomonas sp. CAU 1598 isolated from sand of Yaerae Beach.</title>
        <authorList>
            <person name="Kim W."/>
        </authorList>
    </citation>
    <scope>NUCLEOTIDE SEQUENCE [LARGE SCALE GENOMIC DNA]</scope>
    <source>
        <strain evidence="7 8">CAU 1598</strain>
    </source>
</reference>
<comment type="catalytic activity">
    <reaction evidence="5">
        <text>hydrogencarbonate + H(+) = CO2 + H2O</text>
        <dbReference type="Rhea" id="RHEA:10748"/>
        <dbReference type="ChEBI" id="CHEBI:15377"/>
        <dbReference type="ChEBI" id="CHEBI:15378"/>
        <dbReference type="ChEBI" id="CHEBI:16526"/>
        <dbReference type="ChEBI" id="CHEBI:17544"/>
        <dbReference type="EC" id="4.2.1.1"/>
    </reaction>
</comment>
<evidence type="ECO:0000256" key="4">
    <source>
        <dbReference type="ARBA" id="ARBA00023239"/>
    </source>
</evidence>
<feature type="binding site" evidence="6">
    <location>
        <position position="109"/>
    </location>
    <ligand>
        <name>Zn(2+)</name>
        <dbReference type="ChEBI" id="CHEBI:29105"/>
    </ligand>
</feature>
<dbReference type="EC" id="4.2.1.1" evidence="2"/>
<evidence type="ECO:0000256" key="1">
    <source>
        <dbReference type="ARBA" id="ARBA00006217"/>
    </source>
</evidence>
<organism evidence="7 8">
    <name type="scientific">Pseudomarimonas arenosa</name>
    <dbReference type="NCBI Taxonomy" id="2774145"/>
    <lineage>
        <taxon>Bacteria</taxon>
        <taxon>Pseudomonadati</taxon>
        <taxon>Pseudomonadota</taxon>
        <taxon>Gammaproteobacteria</taxon>
        <taxon>Lysobacterales</taxon>
        <taxon>Lysobacteraceae</taxon>
        <taxon>Pseudomarimonas</taxon>
    </lineage>
</organism>
<name>A0AAW3ZJY8_9GAMM</name>
<dbReference type="CDD" id="cd03378">
    <property type="entry name" value="beta_CA_cladeC"/>
    <property type="match status" value="1"/>
</dbReference>
<keyword evidence="4" id="KW-0456">Lyase</keyword>
<dbReference type="RefSeq" id="WP_192029711.1">
    <property type="nucleotide sequence ID" value="NZ_JACYTR010000020.1"/>
</dbReference>
<gene>
    <name evidence="7" type="ORF">IFO71_11120</name>
</gene>
<feature type="binding site" evidence="6">
    <location>
        <position position="106"/>
    </location>
    <ligand>
        <name>Zn(2+)</name>
        <dbReference type="ChEBI" id="CHEBI:29105"/>
    </ligand>
</feature>
<dbReference type="EMBL" id="JACYTR010000020">
    <property type="protein sequence ID" value="MBD8526288.1"/>
    <property type="molecule type" value="Genomic_DNA"/>
</dbReference>
<dbReference type="GO" id="GO:0008270">
    <property type="term" value="F:zinc ion binding"/>
    <property type="evidence" value="ECO:0007669"/>
    <property type="project" value="InterPro"/>
</dbReference>
<dbReference type="InterPro" id="IPR001765">
    <property type="entry name" value="Carbonic_anhydrase"/>
</dbReference>
<evidence type="ECO:0000256" key="6">
    <source>
        <dbReference type="PIRSR" id="PIRSR601765-1"/>
    </source>
</evidence>
<feature type="binding site" evidence="6">
    <location>
        <position position="55"/>
    </location>
    <ligand>
        <name>Zn(2+)</name>
        <dbReference type="ChEBI" id="CHEBI:29105"/>
    </ligand>
</feature>
<dbReference type="InterPro" id="IPR015892">
    <property type="entry name" value="Carbonic_anhydrase_CS"/>
</dbReference>
<evidence type="ECO:0000313" key="8">
    <source>
        <dbReference type="Proteomes" id="UP000613768"/>
    </source>
</evidence>
<keyword evidence="3 6" id="KW-0862">Zinc</keyword>
<dbReference type="GO" id="GO:0015976">
    <property type="term" value="P:carbon utilization"/>
    <property type="evidence" value="ECO:0007669"/>
    <property type="project" value="InterPro"/>
</dbReference>
<feature type="binding site" evidence="6">
    <location>
        <position position="53"/>
    </location>
    <ligand>
        <name>Zn(2+)</name>
        <dbReference type="ChEBI" id="CHEBI:29105"/>
    </ligand>
</feature>
<comment type="cofactor">
    <cofactor evidence="6">
        <name>Zn(2+)</name>
        <dbReference type="ChEBI" id="CHEBI:29105"/>
    </cofactor>
    <text evidence="6">Binds 1 zinc ion per subunit.</text>
</comment>
<protein>
    <recommendedName>
        <fullName evidence="2">carbonic anhydrase</fullName>
        <ecNumber evidence="2">4.2.1.1</ecNumber>
    </recommendedName>
</protein>
<dbReference type="Pfam" id="PF00484">
    <property type="entry name" value="Pro_CA"/>
    <property type="match status" value="1"/>
</dbReference>
<dbReference type="GO" id="GO:0004089">
    <property type="term" value="F:carbonate dehydratase activity"/>
    <property type="evidence" value="ECO:0007669"/>
    <property type="project" value="UniProtKB-EC"/>
</dbReference>
<dbReference type="InterPro" id="IPR036874">
    <property type="entry name" value="Carbonic_anhydrase_sf"/>
</dbReference>
<accession>A0AAW3ZJY8</accession>
<keyword evidence="6" id="KW-0479">Metal-binding</keyword>
<proteinExistence type="inferred from homology"/>
<keyword evidence="8" id="KW-1185">Reference proteome</keyword>
<dbReference type="AlphaFoldDB" id="A0AAW3ZJY8"/>
<dbReference type="PROSITE" id="PS00704">
    <property type="entry name" value="PROK_CO2_ANHYDRASE_1"/>
    <property type="match status" value="1"/>
</dbReference>
<evidence type="ECO:0000256" key="2">
    <source>
        <dbReference type="ARBA" id="ARBA00012925"/>
    </source>
</evidence>
<dbReference type="SUPFAM" id="SSF53056">
    <property type="entry name" value="beta-carbonic anhydrase, cab"/>
    <property type="match status" value="1"/>
</dbReference>
<dbReference type="PANTHER" id="PTHR11002:SF79">
    <property type="entry name" value="CARBONIC ANHYDRASE 2"/>
    <property type="match status" value="1"/>
</dbReference>
<comment type="caution">
    <text evidence="7">The sequence shown here is derived from an EMBL/GenBank/DDBJ whole genome shotgun (WGS) entry which is preliminary data.</text>
</comment>
<dbReference type="PANTHER" id="PTHR11002">
    <property type="entry name" value="CARBONIC ANHYDRASE"/>
    <property type="match status" value="1"/>
</dbReference>
<dbReference type="Proteomes" id="UP000613768">
    <property type="component" value="Unassembled WGS sequence"/>
</dbReference>
<sequence length="207" mass="22163">MDRYLSADQALARLREGNARFVQHVVSLDALLSHAQRSEQARAQHPFAVILGCSDSRVPAEFVFDQGLGDLFVIRVAGNIAAPSQIGSIEFAVDRFGVKLVVVLGHSNCGAIRATLDYIANPSEASPGIHAIVDRIRPTLTSLVSGCECHDEAELMQNAVRANVRATVAQLRQSSVLLEGLHLAGELKIVGADYSLETGAVAFFEGD</sequence>
<dbReference type="SMART" id="SM00947">
    <property type="entry name" value="Pro_CA"/>
    <property type="match status" value="1"/>
</dbReference>
<evidence type="ECO:0000256" key="3">
    <source>
        <dbReference type="ARBA" id="ARBA00022833"/>
    </source>
</evidence>
<comment type="similarity">
    <text evidence="1">Belongs to the beta-class carbonic anhydrase family.</text>
</comment>